<organism evidence="1 2">
    <name type="scientific">Actinomadura gamaensis</name>
    <dbReference type="NCBI Taxonomy" id="1763541"/>
    <lineage>
        <taxon>Bacteria</taxon>
        <taxon>Bacillati</taxon>
        <taxon>Actinomycetota</taxon>
        <taxon>Actinomycetes</taxon>
        <taxon>Streptosporangiales</taxon>
        <taxon>Thermomonosporaceae</taxon>
        <taxon>Actinomadura</taxon>
    </lineage>
</organism>
<reference evidence="2" key="1">
    <citation type="journal article" date="2019" name="Int. J. Syst. Evol. Microbiol.">
        <title>The Global Catalogue of Microorganisms (GCM) 10K type strain sequencing project: providing services to taxonomists for standard genome sequencing and annotation.</title>
        <authorList>
            <consortium name="The Broad Institute Genomics Platform"/>
            <consortium name="The Broad Institute Genome Sequencing Center for Infectious Disease"/>
            <person name="Wu L."/>
            <person name="Ma J."/>
        </authorList>
    </citation>
    <scope>NUCLEOTIDE SEQUENCE [LARGE SCALE GENOMIC DNA]</scope>
    <source>
        <strain evidence="2">KLKA75</strain>
    </source>
</reference>
<comment type="caution">
    <text evidence="1">The sequence shown here is derived from an EMBL/GenBank/DDBJ whole genome shotgun (WGS) entry which is preliminary data.</text>
</comment>
<gene>
    <name evidence="1" type="ORF">ACFPCY_10055</name>
</gene>
<dbReference type="SUPFAM" id="SSF53474">
    <property type="entry name" value="alpha/beta-Hydrolases"/>
    <property type="match status" value="1"/>
</dbReference>
<name>A0ABV9TW28_9ACTN</name>
<dbReference type="Gene3D" id="3.40.50.1820">
    <property type="entry name" value="alpha/beta hydrolase"/>
    <property type="match status" value="1"/>
</dbReference>
<proteinExistence type="predicted"/>
<dbReference type="EMBL" id="JBHSIT010000002">
    <property type="protein sequence ID" value="MFC4907663.1"/>
    <property type="molecule type" value="Genomic_DNA"/>
</dbReference>
<dbReference type="Proteomes" id="UP001595872">
    <property type="component" value="Unassembled WGS sequence"/>
</dbReference>
<keyword evidence="1" id="KW-0378">Hydrolase</keyword>
<dbReference type="GO" id="GO:0016787">
    <property type="term" value="F:hydrolase activity"/>
    <property type="evidence" value="ECO:0007669"/>
    <property type="project" value="UniProtKB-KW"/>
</dbReference>
<dbReference type="RefSeq" id="WP_378253596.1">
    <property type="nucleotide sequence ID" value="NZ_JBHSIT010000002.1"/>
</dbReference>
<protein>
    <submittedName>
        <fullName evidence="1">Alpha/beta fold hydrolase</fullName>
    </submittedName>
</protein>
<evidence type="ECO:0000313" key="2">
    <source>
        <dbReference type="Proteomes" id="UP001595872"/>
    </source>
</evidence>
<keyword evidence="2" id="KW-1185">Reference proteome</keyword>
<sequence>MFTAADLTALAGAWSWFEEVVGPAVAGGPGGLVDDDLAYVAPWGFDVARIAAPVLLLHGEEDRVVPCSHARWLAERCPGAELRSSARDGHISVLNAAPDALEWLVGRR</sequence>
<accession>A0ABV9TW28</accession>
<evidence type="ECO:0000313" key="1">
    <source>
        <dbReference type="EMBL" id="MFC4907663.1"/>
    </source>
</evidence>
<dbReference type="InterPro" id="IPR029058">
    <property type="entry name" value="AB_hydrolase_fold"/>
</dbReference>